<feature type="transmembrane region" description="Helical" evidence="1">
    <location>
        <begin position="6"/>
        <end position="27"/>
    </location>
</feature>
<dbReference type="Proteomes" id="UP000811899">
    <property type="component" value="Unassembled WGS sequence"/>
</dbReference>
<dbReference type="SUPFAM" id="SSF53474">
    <property type="entry name" value="alpha/beta-Hydrolases"/>
    <property type="match status" value="1"/>
</dbReference>
<keyword evidence="4" id="KW-1185">Reference proteome</keyword>
<organism evidence="3 4">
    <name type="scientific">Geoanaerobacter pelophilus</name>
    <dbReference type="NCBI Taxonomy" id="60036"/>
    <lineage>
        <taxon>Bacteria</taxon>
        <taxon>Pseudomonadati</taxon>
        <taxon>Thermodesulfobacteriota</taxon>
        <taxon>Desulfuromonadia</taxon>
        <taxon>Geobacterales</taxon>
        <taxon>Geobacteraceae</taxon>
        <taxon>Geoanaerobacter</taxon>
    </lineage>
</organism>
<dbReference type="InterPro" id="IPR000073">
    <property type="entry name" value="AB_hydrolase_1"/>
</dbReference>
<dbReference type="GO" id="GO:0016787">
    <property type="term" value="F:hydrolase activity"/>
    <property type="evidence" value="ECO:0007669"/>
    <property type="project" value="UniProtKB-KW"/>
</dbReference>
<proteinExistence type="predicted"/>
<name>A0AAW4KZA0_9BACT</name>
<dbReference type="PANTHER" id="PTHR12277">
    <property type="entry name" value="ALPHA/BETA HYDROLASE DOMAIN-CONTAINING PROTEIN"/>
    <property type="match status" value="1"/>
</dbReference>
<keyword evidence="1" id="KW-0472">Membrane</keyword>
<keyword evidence="3" id="KW-0378">Hydrolase</keyword>
<evidence type="ECO:0000259" key="2">
    <source>
        <dbReference type="Pfam" id="PF00561"/>
    </source>
</evidence>
<evidence type="ECO:0000313" key="3">
    <source>
        <dbReference type="EMBL" id="MBT0664099.1"/>
    </source>
</evidence>
<evidence type="ECO:0000313" key="4">
    <source>
        <dbReference type="Proteomes" id="UP000811899"/>
    </source>
</evidence>
<dbReference type="EMBL" id="JAHCVJ010000002">
    <property type="protein sequence ID" value="MBT0664099.1"/>
    <property type="molecule type" value="Genomic_DNA"/>
</dbReference>
<reference evidence="3 4" key="1">
    <citation type="submission" date="2021-05" db="EMBL/GenBank/DDBJ databases">
        <title>The draft genome of Geobacter pelophilus DSM 12255.</title>
        <authorList>
            <person name="Xu Z."/>
            <person name="Masuda Y."/>
            <person name="Itoh H."/>
            <person name="Senoo K."/>
        </authorList>
    </citation>
    <scope>NUCLEOTIDE SEQUENCE [LARGE SCALE GENOMIC DNA]</scope>
    <source>
        <strain evidence="3 4">DSM 12255</strain>
    </source>
</reference>
<dbReference type="RefSeq" id="WP_214170864.1">
    <property type="nucleotide sequence ID" value="NZ_JAHCVJ010000002.1"/>
</dbReference>
<dbReference type="PANTHER" id="PTHR12277:SF79">
    <property type="entry name" value="XAA-PRO DIPEPTIDYL-PEPTIDASE-RELATED"/>
    <property type="match status" value="1"/>
</dbReference>
<protein>
    <submittedName>
        <fullName evidence="3">Alpha/beta hydrolase</fullName>
    </submittedName>
</protein>
<comment type="caution">
    <text evidence="3">The sequence shown here is derived from an EMBL/GenBank/DDBJ whole genome shotgun (WGS) entry which is preliminary data.</text>
</comment>
<accession>A0AAW4KZA0</accession>
<keyword evidence="1" id="KW-0812">Transmembrane</keyword>
<feature type="domain" description="AB hydrolase-1" evidence="2">
    <location>
        <begin position="81"/>
        <end position="204"/>
    </location>
</feature>
<sequence>MTSTPPLLRMLVLAAVAYGCYALLLYLGQRTIMYPGRGIKVAPAPPKSSPELSVARLDTATGKVETWFLPAKGIPAGARSPALLFFHGNGEVIDFLPGQVEGVRRLGLHVMLVEYPGYGRSEGAPSEESITAAAVAGYDALSSRPDVDPARIIAFGRSVGGGPACALSRYRPLAALVLQSTFTSARPFARRFLLPGFMVRDVFDNLAAVRRFPGPILLAHGRQDDIIPFSHGLELSKAGREVKFIEFNCSHNDCPPDPDAFWRMAGEWLKQRKIL</sequence>
<dbReference type="InterPro" id="IPR029058">
    <property type="entry name" value="AB_hydrolase_fold"/>
</dbReference>
<evidence type="ECO:0000256" key="1">
    <source>
        <dbReference type="SAM" id="Phobius"/>
    </source>
</evidence>
<dbReference type="AlphaFoldDB" id="A0AAW4KZA0"/>
<gene>
    <name evidence="3" type="ORF">KI809_07265</name>
</gene>
<keyword evidence="1" id="KW-1133">Transmembrane helix</keyword>
<dbReference type="Gene3D" id="3.40.50.1820">
    <property type="entry name" value="alpha/beta hydrolase"/>
    <property type="match status" value="1"/>
</dbReference>
<dbReference type="Pfam" id="PF00561">
    <property type="entry name" value="Abhydrolase_1"/>
    <property type="match status" value="1"/>
</dbReference>